<keyword evidence="1" id="KW-0472">Membrane</keyword>
<proteinExistence type="predicted"/>
<dbReference type="RefSeq" id="WP_341697019.1">
    <property type="nucleotide sequence ID" value="NZ_JBBYHR010000005.1"/>
</dbReference>
<feature type="transmembrane region" description="Helical" evidence="1">
    <location>
        <begin position="6"/>
        <end position="28"/>
    </location>
</feature>
<evidence type="ECO:0000313" key="3">
    <source>
        <dbReference type="Proteomes" id="UP001464555"/>
    </source>
</evidence>
<evidence type="ECO:0000313" key="2">
    <source>
        <dbReference type="EMBL" id="MEL1244703.1"/>
    </source>
</evidence>
<name>A0ABU9HY96_9FLAO</name>
<keyword evidence="3" id="KW-1185">Reference proteome</keyword>
<comment type="caution">
    <text evidence="2">The sequence shown here is derived from an EMBL/GenBank/DDBJ whole genome shotgun (WGS) entry which is preliminary data.</text>
</comment>
<protein>
    <recommendedName>
        <fullName evidence="4">Transmembrane protein</fullName>
    </recommendedName>
</protein>
<keyword evidence="1" id="KW-1133">Transmembrane helix</keyword>
<evidence type="ECO:0000256" key="1">
    <source>
        <dbReference type="SAM" id="Phobius"/>
    </source>
</evidence>
<keyword evidence="1" id="KW-0812">Transmembrane</keyword>
<organism evidence="2 3">
    <name type="scientific">Flavobacterium arundinis</name>
    <dbReference type="NCBI Taxonomy" id="3139143"/>
    <lineage>
        <taxon>Bacteria</taxon>
        <taxon>Pseudomonadati</taxon>
        <taxon>Bacteroidota</taxon>
        <taxon>Flavobacteriia</taxon>
        <taxon>Flavobacteriales</taxon>
        <taxon>Flavobacteriaceae</taxon>
        <taxon>Flavobacterium</taxon>
    </lineage>
</organism>
<dbReference type="EMBL" id="JBBYHR010000005">
    <property type="protein sequence ID" value="MEL1244703.1"/>
    <property type="molecule type" value="Genomic_DNA"/>
</dbReference>
<evidence type="ECO:0008006" key="4">
    <source>
        <dbReference type="Google" id="ProtNLM"/>
    </source>
</evidence>
<reference evidence="2 3" key="1">
    <citation type="submission" date="2024-04" db="EMBL/GenBank/DDBJ databases">
        <title>Flavobacterium sp. DGU11 16S ribosomal RNA gene Genome sequencing and assembly.</title>
        <authorList>
            <person name="Park S."/>
        </authorList>
    </citation>
    <scope>NUCLEOTIDE SEQUENCE [LARGE SCALE GENOMIC DNA]</scope>
    <source>
        <strain evidence="2 3">DGU11</strain>
    </source>
</reference>
<gene>
    <name evidence="2" type="ORF">AAEO56_10560</name>
</gene>
<accession>A0ABU9HY96</accession>
<sequence>MQNDPFSCFLIALLTIDFVFMLWMVIYIKFDVAGRRFKKEYTVGLLRLGMWRKLPQIDYISVFKQLGSSDEGESLFIRYDVNVWYNDTKHFTIYTHPDKSQSYSMAMRLAVKLNVDMLDATIPNDFKWVELPVKDICI</sequence>
<dbReference type="Proteomes" id="UP001464555">
    <property type="component" value="Unassembled WGS sequence"/>
</dbReference>